<dbReference type="InterPro" id="IPR012338">
    <property type="entry name" value="Beta-lactam/transpept-like"/>
</dbReference>
<comment type="caution">
    <text evidence="4">The sequence shown here is derived from an EMBL/GenBank/DDBJ whole genome shotgun (WGS) entry which is preliminary data.</text>
</comment>
<feature type="domain" description="Beta-lactamase-related" evidence="2">
    <location>
        <begin position="53"/>
        <end position="372"/>
    </location>
</feature>
<dbReference type="SUPFAM" id="SSF56601">
    <property type="entry name" value="beta-lactamase/transpeptidase-like"/>
    <property type="match status" value="1"/>
</dbReference>
<dbReference type="PROSITE" id="PS51257">
    <property type="entry name" value="PROKAR_LIPOPROTEIN"/>
    <property type="match status" value="1"/>
</dbReference>
<name>A0A316E7J0_9FLAO</name>
<evidence type="ECO:0000313" key="3">
    <source>
        <dbReference type="EMBL" id="MBD1260148.1"/>
    </source>
</evidence>
<reference evidence="3 6" key="2">
    <citation type="submission" date="2020-07" db="EMBL/GenBank/DDBJ databases">
        <title>The draft genome sequence of Maribacter polysiphoniae KCTC 22021.</title>
        <authorList>
            <person name="Mu L."/>
        </authorList>
    </citation>
    <scope>NUCLEOTIDE SEQUENCE [LARGE SCALE GENOMIC DNA]</scope>
    <source>
        <strain evidence="3 6">KCTC 22021</strain>
    </source>
</reference>
<feature type="transmembrane region" description="Helical" evidence="1">
    <location>
        <begin position="400"/>
        <end position="420"/>
    </location>
</feature>
<dbReference type="RefSeq" id="WP_109648548.1">
    <property type="nucleotide sequence ID" value="NZ_JACWLN010000002.1"/>
</dbReference>
<keyword evidence="6" id="KW-1185">Reference proteome</keyword>
<evidence type="ECO:0000256" key="1">
    <source>
        <dbReference type="SAM" id="Phobius"/>
    </source>
</evidence>
<dbReference type="InterPro" id="IPR050491">
    <property type="entry name" value="AmpC-like"/>
</dbReference>
<dbReference type="Proteomes" id="UP000651837">
    <property type="component" value="Unassembled WGS sequence"/>
</dbReference>
<dbReference type="EMBL" id="JACWLN010000002">
    <property type="protein sequence ID" value="MBD1260148.1"/>
    <property type="molecule type" value="Genomic_DNA"/>
</dbReference>
<keyword evidence="1" id="KW-1133">Transmembrane helix</keyword>
<evidence type="ECO:0000313" key="6">
    <source>
        <dbReference type="Proteomes" id="UP000651837"/>
    </source>
</evidence>
<dbReference type="AlphaFoldDB" id="A0A316E7J0"/>
<evidence type="ECO:0000313" key="5">
    <source>
        <dbReference type="Proteomes" id="UP000245667"/>
    </source>
</evidence>
<feature type="transmembrane region" description="Helical" evidence="1">
    <location>
        <begin position="441"/>
        <end position="461"/>
    </location>
</feature>
<dbReference type="PANTHER" id="PTHR46825">
    <property type="entry name" value="D-ALANYL-D-ALANINE-CARBOXYPEPTIDASE/ENDOPEPTIDASE AMPH"/>
    <property type="match status" value="1"/>
</dbReference>
<dbReference type="Pfam" id="PF00144">
    <property type="entry name" value="Beta-lactamase"/>
    <property type="match status" value="1"/>
</dbReference>
<accession>A0A316E7J0</accession>
<dbReference type="EMBL" id="QGGQ01000001">
    <property type="protein sequence ID" value="PWK25608.1"/>
    <property type="molecule type" value="Genomic_DNA"/>
</dbReference>
<proteinExistence type="predicted"/>
<evidence type="ECO:0000313" key="4">
    <source>
        <dbReference type="EMBL" id="PWK25608.1"/>
    </source>
</evidence>
<gene>
    <name evidence="3" type="ORF">HZY62_06095</name>
    <name evidence="4" type="ORF">LX92_00350</name>
</gene>
<dbReference type="PANTHER" id="PTHR46825:SF12">
    <property type="entry name" value="PENICILLIN-BINDING PROTEIN 4"/>
    <property type="match status" value="1"/>
</dbReference>
<dbReference type="InterPro" id="IPR001466">
    <property type="entry name" value="Beta-lactam-related"/>
</dbReference>
<feature type="transmembrane region" description="Helical" evidence="1">
    <location>
        <begin position="467"/>
        <end position="497"/>
    </location>
</feature>
<sequence>MNDKYSIPYALKRKPPSYFNILLSCLFIFSFMGCTKQKIDTDTTLEEFTDYMNRRIPSLMREYGIPGATIAVVKKGDIVWTHAYGYADLEKGRRMTNDTYCRVESISKSVTAWGVMKLAEQGRINLDSPLVDYQKSWKLPESKFSEEKITIRQLLSQQSGMPLGTIGVRYSPTAEKPSLKEQLSKDAILFQEPGQSFSYSNTGFNLLELLIEELTAQDFNTYMRENVLIPLGMHHSSYSWSDNFKPEVPNGYDSNNKPIPVYVYPDKASGGLFATVDDIANFIIAGMPAFSEKRLQVLRVQSIEKLYEPEVELSGYYGFVFDYYGFGHFIETLPNGLKSVSHGGQGSGWMTHFQSVPQTGDGIVILTNSQRSWPFFGYVLTDWAEWNGFPSIGMGKIVQVIRVLWIFIGSYLFFLAWRMRSFVQEIALKKRRLTVRSGNHLGLRWIQFSSSILLVLAVLWAKNQSYFFVFSVFPIVSNWLIGLFLLTAIILIMFFLFPINKEVQVIEKPKK</sequence>
<keyword evidence="1" id="KW-0472">Membrane</keyword>
<dbReference type="OrthoDB" id="9797709at2"/>
<evidence type="ECO:0000259" key="2">
    <source>
        <dbReference type="Pfam" id="PF00144"/>
    </source>
</evidence>
<keyword evidence="1" id="KW-0812">Transmembrane</keyword>
<organism evidence="4 5">
    <name type="scientific">Maribacter polysiphoniae</name>
    <dbReference type="NCBI Taxonomy" id="429344"/>
    <lineage>
        <taxon>Bacteria</taxon>
        <taxon>Pseudomonadati</taxon>
        <taxon>Bacteroidota</taxon>
        <taxon>Flavobacteriia</taxon>
        <taxon>Flavobacteriales</taxon>
        <taxon>Flavobacteriaceae</taxon>
        <taxon>Maribacter</taxon>
    </lineage>
</organism>
<dbReference type="Proteomes" id="UP000245667">
    <property type="component" value="Unassembled WGS sequence"/>
</dbReference>
<reference evidence="4 5" key="1">
    <citation type="submission" date="2018-05" db="EMBL/GenBank/DDBJ databases">
        <title>Genomic Encyclopedia of Archaeal and Bacterial Type Strains, Phase II (KMG-II): from individual species to whole genera.</title>
        <authorList>
            <person name="Goeker M."/>
        </authorList>
    </citation>
    <scope>NUCLEOTIDE SEQUENCE [LARGE SCALE GENOMIC DNA]</scope>
    <source>
        <strain evidence="4 5">DSM 23514</strain>
    </source>
</reference>
<dbReference type="Gene3D" id="3.40.710.10">
    <property type="entry name" value="DD-peptidase/beta-lactamase superfamily"/>
    <property type="match status" value="1"/>
</dbReference>
<protein>
    <submittedName>
        <fullName evidence="3">Beta-lactamase family protein</fullName>
    </submittedName>
    <submittedName>
        <fullName evidence="4">CubicO group peptidase (Beta-lactamase class C family)</fullName>
    </submittedName>
</protein>